<dbReference type="PROSITE" id="PS00028">
    <property type="entry name" value="ZINC_FINGER_C2H2_1"/>
    <property type="match status" value="1"/>
</dbReference>
<evidence type="ECO:0000259" key="3">
    <source>
        <dbReference type="PROSITE" id="PS50157"/>
    </source>
</evidence>
<feature type="compositionally biased region" description="Low complexity" evidence="2">
    <location>
        <begin position="132"/>
        <end position="143"/>
    </location>
</feature>
<feature type="compositionally biased region" description="Polar residues" evidence="2">
    <location>
        <begin position="258"/>
        <end position="274"/>
    </location>
</feature>
<feature type="domain" description="C2H2-type" evidence="3">
    <location>
        <begin position="285"/>
        <end position="313"/>
    </location>
</feature>
<evidence type="ECO:0000256" key="1">
    <source>
        <dbReference type="PROSITE-ProRule" id="PRU00042"/>
    </source>
</evidence>
<comment type="caution">
    <text evidence="4">The sequence shown here is derived from an EMBL/GenBank/DDBJ whole genome shotgun (WGS) entry which is preliminary data.</text>
</comment>
<keyword evidence="1" id="KW-0862">Zinc</keyword>
<dbReference type="GO" id="GO:0008270">
    <property type="term" value="F:zinc ion binding"/>
    <property type="evidence" value="ECO:0007669"/>
    <property type="project" value="UniProtKB-KW"/>
</dbReference>
<dbReference type="SMART" id="SM00355">
    <property type="entry name" value="ZnF_C2H2"/>
    <property type="match status" value="2"/>
</dbReference>
<dbReference type="PROSITE" id="PS50157">
    <property type="entry name" value="ZINC_FINGER_C2H2_2"/>
    <property type="match status" value="1"/>
</dbReference>
<accession>A0AA39UW78</accession>
<dbReference type="EMBL" id="JAUEPU010000008">
    <property type="protein sequence ID" value="KAK0500204.1"/>
    <property type="molecule type" value="Genomic_DNA"/>
</dbReference>
<keyword evidence="1" id="KW-0863">Zinc-finger</keyword>
<feature type="compositionally biased region" description="Pro residues" evidence="2">
    <location>
        <begin position="104"/>
        <end position="113"/>
    </location>
</feature>
<dbReference type="Proteomes" id="UP001175228">
    <property type="component" value="Unassembled WGS sequence"/>
</dbReference>
<feature type="compositionally biased region" description="Low complexity" evidence="2">
    <location>
        <begin position="198"/>
        <end position="212"/>
    </location>
</feature>
<feature type="region of interest" description="Disordered" evidence="2">
    <location>
        <begin position="256"/>
        <end position="277"/>
    </location>
</feature>
<dbReference type="InterPro" id="IPR013087">
    <property type="entry name" value="Znf_C2H2_type"/>
</dbReference>
<organism evidence="4 5">
    <name type="scientific">Armillaria luteobubalina</name>
    <dbReference type="NCBI Taxonomy" id="153913"/>
    <lineage>
        <taxon>Eukaryota</taxon>
        <taxon>Fungi</taxon>
        <taxon>Dikarya</taxon>
        <taxon>Basidiomycota</taxon>
        <taxon>Agaricomycotina</taxon>
        <taxon>Agaricomycetes</taxon>
        <taxon>Agaricomycetidae</taxon>
        <taxon>Agaricales</taxon>
        <taxon>Marasmiineae</taxon>
        <taxon>Physalacriaceae</taxon>
        <taxon>Armillaria</taxon>
    </lineage>
</organism>
<feature type="compositionally biased region" description="Low complexity" evidence="2">
    <location>
        <begin position="68"/>
        <end position="78"/>
    </location>
</feature>
<sequence length="346" mass="37297">MSTHGEQSSLTAAMSDDPTVPRFDFFFPQVSTSLPYDCDGNNDYTFNIVPDYTPANYHDSLGQTFTPGNSNFGSNPSSTYSSPACHSLGDSFDASSSDDWSPSSPTPSEPEPWPQYAQFLSVPRSTRGRSESGGSSNSSVDSSTLAQYPGLRRQNSAISLGMGQSNQQILDMSQNVGLLSLEDSQPWRNMGPQGRGGLEPSLSSGPSLHPGSRAVVIPIQTPIGNPPYHWPPAPSPGSSSPNFQCSSLTPIDAMAGNDNVNAGTRSKKSVQASLNRRKSSAPGKFVCHICRDDFTTKHRLNGHIASKHEGKKLTCPSCNMVLSHGTSYDRHLKRTCPVRNPRDRQT</sequence>
<evidence type="ECO:0000313" key="5">
    <source>
        <dbReference type="Proteomes" id="UP001175228"/>
    </source>
</evidence>
<gene>
    <name evidence="4" type="ORF">EDD18DRAFT_1148921</name>
</gene>
<keyword evidence="1" id="KW-0479">Metal-binding</keyword>
<keyword evidence="5" id="KW-1185">Reference proteome</keyword>
<dbReference type="AlphaFoldDB" id="A0AA39UW78"/>
<proteinExistence type="predicted"/>
<dbReference type="Gene3D" id="3.30.160.60">
    <property type="entry name" value="Classic Zinc Finger"/>
    <property type="match status" value="1"/>
</dbReference>
<name>A0AA39UW78_9AGAR</name>
<evidence type="ECO:0000256" key="2">
    <source>
        <dbReference type="SAM" id="MobiDB-lite"/>
    </source>
</evidence>
<reference evidence="4" key="1">
    <citation type="submission" date="2023-06" db="EMBL/GenBank/DDBJ databases">
        <authorList>
            <consortium name="Lawrence Berkeley National Laboratory"/>
            <person name="Ahrendt S."/>
            <person name="Sahu N."/>
            <person name="Indic B."/>
            <person name="Wong-Bajracharya J."/>
            <person name="Merenyi Z."/>
            <person name="Ke H.-M."/>
            <person name="Monk M."/>
            <person name="Kocsube S."/>
            <person name="Drula E."/>
            <person name="Lipzen A."/>
            <person name="Balint B."/>
            <person name="Henrissat B."/>
            <person name="Andreopoulos B."/>
            <person name="Martin F.M."/>
            <person name="Harder C.B."/>
            <person name="Rigling D."/>
            <person name="Ford K.L."/>
            <person name="Foster G.D."/>
            <person name="Pangilinan J."/>
            <person name="Papanicolaou A."/>
            <person name="Barry K."/>
            <person name="LaButti K."/>
            <person name="Viragh M."/>
            <person name="Koriabine M."/>
            <person name="Yan M."/>
            <person name="Riley R."/>
            <person name="Champramary S."/>
            <person name="Plett K.L."/>
            <person name="Tsai I.J."/>
            <person name="Slot J."/>
            <person name="Sipos G."/>
            <person name="Plett J."/>
            <person name="Nagy L.G."/>
            <person name="Grigoriev I.V."/>
        </authorList>
    </citation>
    <scope>NUCLEOTIDE SEQUENCE</scope>
    <source>
        <strain evidence="4">HWK02</strain>
    </source>
</reference>
<evidence type="ECO:0000313" key="4">
    <source>
        <dbReference type="EMBL" id="KAK0500204.1"/>
    </source>
</evidence>
<feature type="region of interest" description="Disordered" evidence="2">
    <location>
        <begin position="184"/>
        <end position="212"/>
    </location>
</feature>
<protein>
    <recommendedName>
        <fullName evidence="3">C2H2-type domain-containing protein</fullName>
    </recommendedName>
</protein>
<feature type="region of interest" description="Disordered" evidence="2">
    <location>
        <begin position="68"/>
        <end position="147"/>
    </location>
</feature>